<keyword evidence="5 7" id="KW-1133">Transmembrane helix</keyword>
<dbReference type="PANTHER" id="PTHR32322:SF18">
    <property type="entry name" value="S-ADENOSYLMETHIONINE_S-ADENOSYLHOMOCYSTEINE TRANSPORTER"/>
    <property type="match status" value="1"/>
</dbReference>
<feature type="transmembrane region" description="Helical" evidence="7">
    <location>
        <begin position="209"/>
        <end position="233"/>
    </location>
</feature>
<keyword evidence="6 7" id="KW-0472">Membrane</keyword>
<feature type="transmembrane region" description="Helical" evidence="7">
    <location>
        <begin position="245"/>
        <end position="263"/>
    </location>
</feature>
<dbReference type="RefSeq" id="WP_010020914.1">
    <property type="nucleotide sequence ID" value="NZ_PUFN01000007.1"/>
</dbReference>
<dbReference type="PANTHER" id="PTHR32322">
    <property type="entry name" value="INNER MEMBRANE TRANSPORTER"/>
    <property type="match status" value="1"/>
</dbReference>
<feature type="transmembrane region" description="Helical" evidence="7">
    <location>
        <begin position="96"/>
        <end position="116"/>
    </location>
</feature>
<feature type="transmembrane region" description="Helical" evidence="7">
    <location>
        <begin position="147"/>
        <end position="165"/>
    </location>
</feature>
<evidence type="ECO:0000256" key="3">
    <source>
        <dbReference type="ARBA" id="ARBA00022475"/>
    </source>
</evidence>
<feature type="domain" description="EamA" evidence="8">
    <location>
        <begin position="150"/>
        <end position="285"/>
    </location>
</feature>
<dbReference type="SUPFAM" id="SSF103481">
    <property type="entry name" value="Multidrug resistance efflux transporter EmrE"/>
    <property type="match status" value="2"/>
</dbReference>
<dbReference type="Proteomes" id="UP000295257">
    <property type="component" value="Unassembled WGS sequence"/>
</dbReference>
<dbReference type="InterPro" id="IPR050638">
    <property type="entry name" value="AA-Vitamin_Transporters"/>
</dbReference>
<evidence type="ECO:0000256" key="6">
    <source>
        <dbReference type="ARBA" id="ARBA00023136"/>
    </source>
</evidence>
<feature type="transmembrane region" description="Helical" evidence="7">
    <location>
        <begin position="67"/>
        <end position="84"/>
    </location>
</feature>
<keyword evidence="4 7" id="KW-0812">Transmembrane</keyword>
<organism evidence="9 10">
    <name type="scientific">Companilactobacillus farciminis</name>
    <dbReference type="NCBI Taxonomy" id="1612"/>
    <lineage>
        <taxon>Bacteria</taxon>
        <taxon>Bacillati</taxon>
        <taxon>Bacillota</taxon>
        <taxon>Bacilli</taxon>
        <taxon>Lactobacillales</taxon>
        <taxon>Lactobacillaceae</taxon>
        <taxon>Companilactobacillus</taxon>
    </lineage>
</organism>
<dbReference type="EMBL" id="PUFN01000007">
    <property type="protein sequence ID" value="TDG73788.1"/>
    <property type="molecule type" value="Genomic_DNA"/>
</dbReference>
<evidence type="ECO:0000256" key="1">
    <source>
        <dbReference type="ARBA" id="ARBA00004651"/>
    </source>
</evidence>
<dbReference type="Pfam" id="PF00892">
    <property type="entry name" value="EamA"/>
    <property type="match status" value="2"/>
</dbReference>
<feature type="domain" description="EamA" evidence="8">
    <location>
        <begin position="7"/>
        <end position="139"/>
    </location>
</feature>
<protein>
    <recommendedName>
        <fullName evidence="8">EamA domain-containing protein</fullName>
    </recommendedName>
</protein>
<name>A0A4V3A3A6_9LACO</name>
<gene>
    <name evidence="9" type="ORF">C5L30_001280</name>
</gene>
<dbReference type="OrthoDB" id="34284at2"/>
<feature type="transmembrane region" description="Helical" evidence="7">
    <location>
        <begin position="269"/>
        <end position="289"/>
    </location>
</feature>
<comment type="similarity">
    <text evidence="2">Belongs to the EamA transporter family.</text>
</comment>
<dbReference type="AlphaFoldDB" id="A0A4V3A3A6"/>
<dbReference type="InterPro" id="IPR037185">
    <property type="entry name" value="EmrE-like"/>
</dbReference>
<dbReference type="GO" id="GO:0005886">
    <property type="term" value="C:plasma membrane"/>
    <property type="evidence" value="ECO:0007669"/>
    <property type="project" value="UniProtKB-SubCell"/>
</dbReference>
<evidence type="ECO:0000256" key="2">
    <source>
        <dbReference type="ARBA" id="ARBA00007362"/>
    </source>
</evidence>
<comment type="caution">
    <text evidence="9">The sequence shown here is derived from an EMBL/GenBank/DDBJ whole genome shotgun (WGS) entry which is preliminary data.</text>
</comment>
<feature type="transmembrane region" description="Helical" evidence="7">
    <location>
        <begin position="34"/>
        <end position="55"/>
    </location>
</feature>
<keyword evidence="3" id="KW-1003">Cell membrane</keyword>
<reference evidence="9 10" key="1">
    <citation type="journal article" date="2019" name="Appl. Microbiol. Biotechnol.">
        <title>Uncovering carbohydrate metabolism through a genotype-phenotype association study of 56 lactic acid bacteria genomes.</title>
        <authorList>
            <person name="Buron-Moles G."/>
            <person name="Chailyan A."/>
            <person name="Dolejs I."/>
            <person name="Forster J."/>
            <person name="Miks M.H."/>
        </authorList>
    </citation>
    <scope>NUCLEOTIDE SEQUENCE [LARGE SCALE GENOMIC DNA]</scope>
    <source>
        <strain evidence="9 10">ATCC 29644</strain>
    </source>
</reference>
<comment type="subcellular location">
    <subcellularLocation>
        <location evidence="1">Cell membrane</location>
        <topology evidence="1">Multi-pass membrane protein</topology>
    </subcellularLocation>
</comment>
<dbReference type="PROSITE" id="PS51257">
    <property type="entry name" value="PROKAR_LIPOPROTEIN"/>
    <property type="match status" value="1"/>
</dbReference>
<evidence type="ECO:0000259" key="8">
    <source>
        <dbReference type="Pfam" id="PF00892"/>
    </source>
</evidence>
<keyword evidence="10" id="KW-1185">Reference proteome</keyword>
<dbReference type="InterPro" id="IPR000620">
    <property type="entry name" value="EamA_dom"/>
</dbReference>
<evidence type="ECO:0000313" key="10">
    <source>
        <dbReference type="Proteomes" id="UP000295257"/>
    </source>
</evidence>
<evidence type="ECO:0000256" key="4">
    <source>
        <dbReference type="ARBA" id="ARBA00022692"/>
    </source>
</evidence>
<evidence type="ECO:0000256" key="7">
    <source>
        <dbReference type="SAM" id="Phobius"/>
    </source>
</evidence>
<accession>A0A4V3A3A6</accession>
<evidence type="ECO:0000256" key="5">
    <source>
        <dbReference type="ARBA" id="ARBA00022989"/>
    </source>
</evidence>
<sequence>MNNKLVGSILLSVAACIWGGTFVAVKVIVGQIHPLQLVWLRYAVAIVFLIGFSIIKREKWNFHAKDLKWFIPIGLTGYAVSLVAQETGTWFSSAQTGAVVTSSTPTFMVIFAWLLLKEKLTKVKIMSLVMATLGVIMIVGIHLSGKHILTGVFFLIVSALTWSLMSVMIQKLPNYSALQITIISASIALLCLTPFVINDAADFTSINFFNPKIMLCLFYVGAVSTAAAFVMWNKGLTMVSTSVSGLFYLLQPIVGTLLGWLLLGEGITVGFVIGSILILGSVFVSIRFAE</sequence>
<feature type="transmembrane region" description="Helical" evidence="7">
    <location>
        <begin position="123"/>
        <end position="141"/>
    </location>
</feature>
<evidence type="ECO:0000313" key="9">
    <source>
        <dbReference type="EMBL" id="TDG73788.1"/>
    </source>
</evidence>
<proteinExistence type="inferred from homology"/>
<feature type="transmembrane region" description="Helical" evidence="7">
    <location>
        <begin position="177"/>
        <end position="197"/>
    </location>
</feature>